<accession>A0ABQ6Q0I3</accession>
<dbReference type="InterPro" id="IPR008257">
    <property type="entry name" value="Pept_M19"/>
</dbReference>
<protein>
    <recommendedName>
        <fullName evidence="3">Membrane dipeptidase</fullName>
    </recommendedName>
</protein>
<keyword evidence="2" id="KW-1185">Reference proteome</keyword>
<dbReference type="Proteomes" id="UP001307705">
    <property type="component" value="Unassembled WGS sequence"/>
</dbReference>
<dbReference type="SUPFAM" id="SSF51556">
    <property type="entry name" value="Metallo-dependent hydrolases"/>
    <property type="match status" value="1"/>
</dbReference>
<evidence type="ECO:0008006" key="3">
    <source>
        <dbReference type="Google" id="ProtNLM"/>
    </source>
</evidence>
<organism evidence="1 2">
    <name type="scientific">Algoriphagus taiwanensis</name>
    <dbReference type="NCBI Taxonomy" id="1445656"/>
    <lineage>
        <taxon>Bacteria</taxon>
        <taxon>Pseudomonadati</taxon>
        <taxon>Bacteroidota</taxon>
        <taxon>Cytophagia</taxon>
        <taxon>Cytophagales</taxon>
        <taxon>Cyclobacteriaceae</taxon>
        <taxon>Algoriphagus</taxon>
    </lineage>
</organism>
<sequence length="355" mass="38802">MTTRKEFLRQAIALAGLSFTGMSFSFLKEDENEIFPAFDLHAHPGNFFMKGMETFPGEEGVSKTVRDMQMGNVSGVFLSMVMDRPLLKRTETGIVPTGMFGKGDGWKEYKRQLATLSNLFSINSLSLAKNPKDLTQAIAKGQTAGFLSCEGGDFLEAADQLDEVYTDGVRSIQLVHYAPNPLGDLQTHEAIHHGLSPLGKEVVRKMNALGMVIDVAHASFETVQDVVSLTQSPIILSHSILKMEADRPIAARAISPEHAKLIAQTGGVIGAWPSGFNQSFEEYVENILRLVDVVGIDYVGIGTDMDSNFKPVLDTYQQIPTLATALIERGLSSLEVKKILLDNTARVLKDVLKDG</sequence>
<reference evidence="1 2" key="1">
    <citation type="submission" date="2023-08" db="EMBL/GenBank/DDBJ databases">
        <title>Draft genome sequence of Algoriphagus taiwanensis.</title>
        <authorList>
            <person name="Takatani N."/>
            <person name="Hosokawa M."/>
            <person name="Sawabe T."/>
        </authorList>
    </citation>
    <scope>NUCLEOTIDE SEQUENCE [LARGE SCALE GENOMIC DNA]</scope>
    <source>
        <strain evidence="1 2">JCM 19755</strain>
    </source>
</reference>
<dbReference type="Gene3D" id="3.20.20.140">
    <property type="entry name" value="Metal-dependent hydrolases"/>
    <property type="match status" value="1"/>
</dbReference>
<dbReference type="PANTHER" id="PTHR10443:SF12">
    <property type="entry name" value="DIPEPTIDASE"/>
    <property type="match status" value="1"/>
</dbReference>
<dbReference type="RefSeq" id="WP_338228157.1">
    <property type="nucleotide sequence ID" value="NZ_BTPE01000005.1"/>
</dbReference>
<evidence type="ECO:0000313" key="1">
    <source>
        <dbReference type="EMBL" id="GMQ33376.1"/>
    </source>
</evidence>
<evidence type="ECO:0000313" key="2">
    <source>
        <dbReference type="Proteomes" id="UP001307705"/>
    </source>
</evidence>
<dbReference type="InterPro" id="IPR032466">
    <property type="entry name" value="Metal_Hydrolase"/>
</dbReference>
<dbReference type="EMBL" id="BTPE01000005">
    <property type="protein sequence ID" value="GMQ33376.1"/>
    <property type="molecule type" value="Genomic_DNA"/>
</dbReference>
<dbReference type="PROSITE" id="PS51365">
    <property type="entry name" value="RENAL_DIPEPTIDASE_2"/>
    <property type="match status" value="1"/>
</dbReference>
<comment type="caution">
    <text evidence="1">The sequence shown here is derived from an EMBL/GenBank/DDBJ whole genome shotgun (WGS) entry which is preliminary data.</text>
</comment>
<dbReference type="PANTHER" id="PTHR10443">
    <property type="entry name" value="MICROSOMAL DIPEPTIDASE"/>
    <property type="match status" value="1"/>
</dbReference>
<gene>
    <name evidence="1" type="ORF">Ataiwa_16480</name>
</gene>
<dbReference type="Pfam" id="PF01244">
    <property type="entry name" value="Peptidase_M19"/>
    <property type="match status" value="1"/>
</dbReference>
<proteinExistence type="predicted"/>
<name>A0ABQ6Q0I3_9BACT</name>